<dbReference type="Proteomes" id="UP001242811">
    <property type="component" value="Unassembled WGS sequence"/>
</dbReference>
<dbReference type="InterPro" id="IPR003593">
    <property type="entry name" value="AAA+_ATPase"/>
</dbReference>
<dbReference type="SUPFAM" id="SSF90123">
    <property type="entry name" value="ABC transporter transmembrane region"/>
    <property type="match status" value="1"/>
</dbReference>
<dbReference type="CDD" id="cd07346">
    <property type="entry name" value="ABC_6TM_exporters"/>
    <property type="match status" value="1"/>
</dbReference>
<protein>
    <submittedName>
        <fullName evidence="10">ABC-type bacteriocin/lantibiotic exporter with double-glycine peptidase domain</fullName>
    </submittedName>
</protein>
<keyword evidence="4" id="KW-0067">ATP-binding</keyword>
<keyword evidence="3" id="KW-0547">Nucleotide-binding</keyword>
<feature type="domain" description="ABC transporter" evidence="8">
    <location>
        <begin position="335"/>
        <end position="556"/>
    </location>
</feature>
<evidence type="ECO:0000256" key="3">
    <source>
        <dbReference type="ARBA" id="ARBA00022741"/>
    </source>
</evidence>
<feature type="domain" description="ABC transmembrane type-1" evidence="9">
    <location>
        <begin position="20"/>
        <end position="295"/>
    </location>
</feature>
<evidence type="ECO:0000256" key="7">
    <source>
        <dbReference type="SAM" id="Phobius"/>
    </source>
</evidence>
<dbReference type="CDD" id="cd03228">
    <property type="entry name" value="ABCC_MRP_Like"/>
    <property type="match status" value="1"/>
</dbReference>
<name>A0ABU0L1R7_9BACL</name>
<evidence type="ECO:0000256" key="2">
    <source>
        <dbReference type="ARBA" id="ARBA00022692"/>
    </source>
</evidence>
<comment type="subcellular location">
    <subcellularLocation>
        <location evidence="1">Cell membrane</location>
        <topology evidence="1">Multi-pass membrane protein</topology>
    </subcellularLocation>
</comment>
<dbReference type="PROSITE" id="PS00211">
    <property type="entry name" value="ABC_TRANSPORTER_1"/>
    <property type="match status" value="1"/>
</dbReference>
<evidence type="ECO:0000259" key="8">
    <source>
        <dbReference type="PROSITE" id="PS50893"/>
    </source>
</evidence>
<dbReference type="SMART" id="SM00382">
    <property type="entry name" value="AAA"/>
    <property type="match status" value="1"/>
</dbReference>
<evidence type="ECO:0000256" key="4">
    <source>
        <dbReference type="ARBA" id="ARBA00022840"/>
    </source>
</evidence>
<evidence type="ECO:0000313" key="10">
    <source>
        <dbReference type="EMBL" id="MDQ0495628.1"/>
    </source>
</evidence>
<feature type="transmembrane region" description="Helical" evidence="7">
    <location>
        <begin position="20"/>
        <end position="40"/>
    </location>
</feature>
<dbReference type="PROSITE" id="PS50929">
    <property type="entry name" value="ABC_TM1F"/>
    <property type="match status" value="1"/>
</dbReference>
<dbReference type="RefSeq" id="WP_152380668.1">
    <property type="nucleotide sequence ID" value="NZ_CP045298.1"/>
</dbReference>
<dbReference type="Gene3D" id="3.40.50.300">
    <property type="entry name" value="P-loop containing nucleotide triphosphate hydrolases"/>
    <property type="match status" value="1"/>
</dbReference>
<dbReference type="PANTHER" id="PTHR24221">
    <property type="entry name" value="ATP-BINDING CASSETTE SUB-FAMILY B"/>
    <property type="match status" value="1"/>
</dbReference>
<evidence type="ECO:0000259" key="9">
    <source>
        <dbReference type="PROSITE" id="PS50929"/>
    </source>
</evidence>
<comment type="caution">
    <text evidence="10">The sequence shown here is derived from an EMBL/GenBank/DDBJ whole genome shotgun (WGS) entry which is preliminary data.</text>
</comment>
<evidence type="ECO:0000256" key="6">
    <source>
        <dbReference type="ARBA" id="ARBA00023136"/>
    </source>
</evidence>
<dbReference type="InterPro" id="IPR003439">
    <property type="entry name" value="ABC_transporter-like_ATP-bd"/>
</dbReference>
<dbReference type="PANTHER" id="PTHR24221:SF654">
    <property type="entry name" value="ATP-BINDING CASSETTE SUB-FAMILY B MEMBER 6"/>
    <property type="match status" value="1"/>
</dbReference>
<dbReference type="InterPro" id="IPR027417">
    <property type="entry name" value="P-loop_NTPase"/>
</dbReference>
<dbReference type="Gene3D" id="1.20.1560.10">
    <property type="entry name" value="ABC transporter type 1, transmembrane domain"/>
    <property type="match status" value="1"/>
</dbReference>
<dbReference type="InterPro" id="IPR011527">
    <property type="entry name" value="ABC1_TM_dom"/>
</dbReference>
<evidence type="ECO:0000256" key="5">
    <source>
        <dbReference type="ARBA" id="ARBA00022989"/>
    </source>
</evidence>
<dbReference type="SUPFAM" id="SSF52540">
    <property type="entry name" value="P-loop containing nucleoside triphosphate hydrolases"/>
    <property type="match status" value="1"/>
</dbReference>
<keyword evidence="6 7" id="KW-0472">Membrane</keyword>
<feature type="transmembrane region" description="Helical" evidence="7">
    <location>
        <begin position="52"/>
        <end position="72"/>
    </location>
</feature>
<dbReference type="PROSITE" id="PS50893">
    <property type="entry name" value="ABC_TRANSPORTER_2"/>
    <property type="match status" value="1"/>
</dbReference>
<organism evidence="10 11">
    <name type="scientific">Paenibacillus brasilensis</name>
    <dbReference type="NCBI Taxonomy" id="128574"/>
    <lineage>
        <taxon>Bacteria</taxon>
        <taxon>Bacillati</taxon>
        <taxon>Bacillota</taxon>
        <taxon>Bacilli</taxon>
        <taxon>Bacillales</taxon>
        <taxon>Paenibacillaceae</taxon>
        <taxon>Paenibacillus</taxon>
    </lineage>
</organism>
<dbReference type="EMBL" id="JAUSWA010000025">
    <property type="protein sequence ID" value="MDQ0495628.1"/>
    <property type="molecule type" value="Genomic_DNA"/>
</dbReference>
<feature type="transmembrane region" description="Helical" evidence="7">
    <location>
        <begin position="278"/>
        <end position="299"/>
    </location>
</feature>
<dbReference type="InterPro" id="IPR036640">
    <property type="entry name" value="ABC1_TM_sf"/>
</dbReference>
<keyword evidence="5 7" id="KW-1133">Transmembrane helix</keyword>
<feature type="transmembrane region" description="Helical" evidence="7">
    <location>
        <begin position="134"/>
        <end position="154"/>
    </location>
</feature>
<evidence type="ECO:0000313" key="11">
    <source>
        <dbReference type="Proteomes" id="UP001242811"/>
    </source>
</evidence>
<dbReference type="InterPro" id="IPR017871">
    <property type="entry name" value="ABC_transporter-like_CS"/>
</dbReference>
<evidence type="ECO:0000256" key="1">
    <source>
        <dbReference type="ARBA" id="ARBA00004651"/>
    </source>
</evidence>
<feature type="transmembrane region" description="Helical" evidence="7">
    <location>
        <begin position="248"/>
        <end position="266"/>
    </location>
</feature>
<sequence length="557" mass="63781">MKNKFKTVVKLISPYKKKVIAIFVVFALTAIITIVIPLLSKDLMDKGFLDKQLATIITYTILIFILTFFHQFMELIKEYLRTDIKSKITNDLYKQAVDCLLNVKINRIEGSSLRIYNDLDIDIKSISSIADDSVFFVITQVFTMLGGIIGLFIINYKLAILALFLIPIKYLFIKIYSNIREKSANDVIRSKSSLANWFSDFLDGLKDIRLLNLQQQISNKFRATVTKYIFSNRKFEMVTTYNVTTDRIFIEAFNTLIYIVGALLYLKGEISVGGVFSFITYLVYISSPMSAIMNLRFMISGIVPSINRYYDFLNMQKETSGNLKIDHKCEQHPVIEFQNVSFSYTNNQHSLQIKDCNIKIDRESKVGIWGKNGSGKSTLINLLLRFYEPACGSILLNGIDIAEYDIENYRGNFSVVTQNIFLFEESLEYNIFLDGEPDNSIVMTLNLQELIHEKGFKYQSHIDGTNLSGGQKQKIALARALYLNKPIFIFDEPTSSLDADSQLQFNHILKSHLHNKTVILISHNYETLKNCDIIIQLEQGKIIALGSPQMLNYLNIN</sequence>
<keyword evidence="11" id="KW-1185">Reference proteome</keyword>
<gene>
    <name evidence="10" type="ORF">QOZ95_003810</name>
</gene>
<feature type="transmembrane region" description="Helical" evidence="7">
    <location>
        <begin position="160"/>
        <end position="179"/>
    </location>
</feature>
<dbReference type="InterPro" id="IPR039421">
    <property type="entry name" value="Type_1_exporter"/>
</dbReference>
<dbReference type="Pfam" id="PF00005">
    <property type="entry name" value="ABC_tran"/>
    <property type="match status" value="1"/>
</dbReference>
<proteinExistence type="predicted"/>
<accession>A0ABU0L1R7</accession>
<keyword evidence="2 7" id="KW-0812">Transmembrane</keyword>
<dbReference type="Pfam" id="PF00664">
    <property type="entry name" value="ABC_membrane"/>
    <property type="match status" value="1"/>
</dbReference>
<reference evidence="10 11" key="1">
    <citation type="submission" date="2023-07" db="EMBL/GenBank/DDBJ databases">
        <title>Genomic Encyclopedia of Type Strains, Phase IV (KMG-IV): sequencing the most valuable type-strain genomes for metagenomic binning, comparative biology and taxonomic classification.</title>
        <authorList>
            <person name="Goeker M."/>
        </authorList>
    </citation>
    <scope>NUCLEOTIDE SEQUENCE [LARGE SCALE GENOMIC DNA]</scope>
    <source>
        <strain evidence="10 11">DSM 14914</strain>
    </source>
</reference>